<name>A0A098BVX0_9NOCA</name>
<organism evidence="1 2">
    <name type="scientific">Rhodococcus ruber</name>
    <dbReference type="NCBI Taxonomy" id="1830"/>
    <lineage>
        <taxon>Bacteria</taxon>
        <taxon>Bacillati</taxon>
        <taxon>Actinomycetota</taxon>
        <taxon>Actinomycetes</taxon>
        <taxon>Mycobacteriales</taxon>
        <taxon>Nocardiaceae</taxon>
        <taxon>Rhodococcus</taxon>
    </lineage>
</organism>
<dbReference type="Proteomes" id="UP000042997">
    <property type="component" value="Unassembled WGS sequence"/>
</dbReference>
<proteinExistence type="predicted"/>
<accession>A0A098BVX0</accession>
<protein>
    <submittedName>
        <fullName evidence="1">Uncharacterized protein</fullName>
    </submittedName>
</protein>
<evidence type="ECO:0000313" key="1">
    <source>
        <dbReference type="EMBL" id="CDZ92347.1"/>
    </source>
</evidence>
<dbReference type="AlphaFoldDB" id="A0A098BVX0"/>
<dbReference type="EMBL" id="CCSD01000110">
    <property type="protein sequence ID" value="CDZ92347.1"/>
    <property type="molecule type" value="Genomic_DNA"/>
</dbReference>
<sequence length="53" mass="5854">MRNLDPRIAAAVEREVAKAPRLTDQQLAEITALLRTGTENPHLTSCDAGERRP</sequence>
<evidence type="ECO:0000313" key="2">
    <source>
        <dbReference type="Proteomes" id="UP000042997"/>
    </source>
</evidence>
<reference evidence="1 2" key="1">
    <citation type="journal article" date="2014" name="Genome Announc.">
        <title>Draft Genome Sequence of Propane- and Butane-Oxidizing Actinobacterium Rhodococcus ruber IEGM 231.</title>
        <authorList>
            <person name="Ivshina I.B."/>
            <person name="Kuyukina M.S."/>
            <person name="Krivoruchko A.V."/>
            <person name="Barbe V."/>
            <person name="Fischer C."/>
        </authorList>
    </citation>
    <scope>NUCLEOTIDE SEQUENCE [LARGE SCALE GENOMIC DNA]</scope>
</reference>
<gene>
    <name evidence="1" type="ORF">RHRU231_940005</name>
</gene>